<dbReference type="eggNOG" id="ENOG50302VN">
    <property type="taxonomic scope" value="Bacteria"/>
</dbReference>
<sequence>MSEKLLATITHKCSLTERSQLEAIAKARGVTLSELVRLNNQVCISAEFERIQILMSALGVTTDTRANDFELAPPLRDVTPPKTTGIKKAQLREQLSLIHAVDKQ</sequence>
<dbReference type="STRING" id="632955.GCA_000829675_00263"/>
<dbReference type="Proteomes" id="UP000014568">
    <property type="component" value="Unassembled WGS sequence"/>
</dbReference>
<dbReference type="OrthoDB" id="6706541at2"/>
<dbReference type="EMBL" id="ATGI01000023">
    <property type="protein sequence ID" value="EPF73804.1"/>
    <property type="molecule type" value="Genomic_DNA"/>
</dbReference>
<name>S3NHJ8_9GAMM</name>
<reference evidence="1 2" key="1">
    <citation type="submission" date="2013-06" db="EMBL/GenBank/DDBJ databases">
        <title>The Genome Sequence of Acinetobacter rudis CIP 110305.</title>
        <authorList>
            <consortium name="The Broad Institute Genome Sequencing Platform"/>
            <consortium name="The Broad Institute Genome Sequencing Center for Infectious Disease"/>
            <person name="Cerqueira G."/>
            <person name="Feldgarden M."/>
            <person name="Courvalin P."/>
            <person name="Perichon B."/>
            <person name="Grillot-Courvalin C."/>
            <person name="Clermont D."/>
            <person name="Rocha E."/>
            <person name="Yoon E.-J."/>
            <person name="Nemec A."/>
            <person name="Young S.K."/>
            <person name="Zeng Q."/>
            <person name="Gargeya S."/>
            <person name="Fitzgerald M."/>
            <person name="Abouelleil A."/>
            <person name="Alvarado L."/>
            <person name="Berlin A.M."/>
            <person name="Chapman S.B."/>
            <person name="Dewar J."/>
            <person name="Goldberg J."/>
            <person name="Griggs A."/>
            <person name="Gujja S."/>
            <person name="Hansen M."/>
            <person name="Howarth C."/>
            <person name="Imamovic A."/>
            <person name="Larimer J."/>
            <person name="McCowan C."/>
            <person name="Murphy C."/>
            <person name="Pearson M."/>
            <person name="Priest M."/>
            <person name="Roberts A."/>
            <person name="Saif S."/>
            <person name="Shea T."/>
            <person name="Sykes S."/>
            <person name="Wortman J."/>
            <person name="Nusbaum C."/>
            <person name="Birren B."/>
        </authorList>
    </citation>
    <scope>NUCLEOTIDE SEQUENCE [LARGE SCALE GENOMIC DNA]</scope>
    <source>
        <strain evidence="1 2">CIP 110305</strain>
    </source>
</reference>
<organism evidence="1 2">
    <name type="scientific">Acinetobacter rudis CIP 110305</name>
    <dbReference type="NCBI Taxonomy" id="421052"/>
    <lineage>
        <taxon>Bacteria</taxon>
        <taxon>Pseudomonadati</taxon>
        <taxon>Pseudomonadota</taxon>
        <taxon>Gammaproteobacteria</taxon>
        <taxon>Moraxellales</taxon>
        <taxon>Moraxellaceae</taxon>
        <taxon>Acinetobacter</taxon>
    </lineage>
</organism>
<dbReference type="HOGENOM" id="CLU_2165513_0_0_6"/>
<dbReference type="PATRIC" id="fig|421052.3.peg.1916"/>
<evidence type="ECO:0000313" key="2">
    <source>
        <dbReference type="Proteomes" id="UP000014568"/>
    </source>
</evidence>
<keyword evidence="2" id="KW-1185">Reference proteome</keyword>
<comment type="caution">
    <text evidence="1">The sequence shown here is derived from an EMBL/GenBank/DDBJ whole genome shotgun (WGS) entry which is preliminary data.</text>
</comment>
<dbReference type="AlphaFoldDB" id="S3NHJ8"/>
<proteinExistence type="predicted"/>
<dbReference type="RefSeq" id="WP_016656370.1">
    <property type="nucleotide sequence ID" value="NZ_KE340353.1"/>
</dbReference>
<evidence type="ECO:0000313" key="1">
    <source>
        <dbReference type="EMBL" id="EPF73804.1"/>
    </source>
</evidence>
<gene>
    <name evidence="1" type="ORF">F945_01963</name>
</gene>
<protein>
    <submittedName>
        <fullName evidence="1">Uncharacterized protein</fullName>
    </submittedName>
</protein>
<accession>S3NHJ8</accession>